<dbReference type="HOGENOM" id="CLU_052211_0_0_1"/>
<dbReference type="EMBL" id="KN822088">
    <property type="protein sequence ID" value="KIM58305.1"/>
    <property type="molecule type" value="Genomic_DNA"/>
</dbReference>
<name>A0A0C3DC60_9AGAM</name>
<protein>
    <recommendedName>
        <fullName evidence="3">F-box domain-containing protein</fullName>
    </recommendedName>
</protein>
<dbReference type="OrthoDB" id="2693377at2759"/>
<reference evidence="2" key="2">
    <citation type="submission" date="2015-01" db="EMBL/GenBank/DDBJ databases">
        <title>Evolutionary Origins and Diversification of the Mycorrhizal Mutualists.</title>
        <authorList>
            <consortium name="DOE Joint Genome Institute"/>
            <consortium name="Mycorrhizal Genomics Consortium"/>
            <person name="Kohler A."/>
            <person name="Kuo A."/>
            <person name="Nagy L.G."/>
            <person name="Floudas D."/>
            <person name="Copeland A."/>
            <person name="Barry K.W."/>
            <person name="Cichocki N."/>
            <person name="Veneault-Fourrey C."/>
            <person name="LaButti K."/>
            <person name="Lindquist E.A."/>
            <person name="Lipzen A."/>
            <person name="Lundell T."/>
            <person name="Morin E."/>
            <person name="Murat C."/>
            <person name="Riley R."/>
            <person name="Ohm R."/>
            <person name="Sun H."/>
            <person name="Tunlid A."/>
            <person name="Henrissat B."/>
            <person name="Grigoriev I.V."/>
            <person name="Hibbett D.S."/>
            <person name="Martin F."/>
        </authorList>
    </citation>
    <scope>NUCLEOTIDE SEQUENCE [LARGE SCALE GENOMIC DNA]</scope>
    <source>
        <strain evidence="2">Foug A</strain>
    </source>
</reference>
<dbReference type="Proteomes" id="UP000053989">
    <property type="component" value="Unassembled WGS sequence"/>
</dbReference>
<keyword evidence="2" id="KW-1185">Reference proteome</keyword>
<proteinExistence type="predicted"/>
<evidence type="ECO:0000313" key="1">
    <source>
        <dbReference type="EMBL" id="KIM58305.1"/>
    </source>
</evidence>
<sequence length="226" mass="25616">LFRQIAAPHYFALFEFSIPQDNYLPLEAKGCEALLVWRRMHAFIVPKHIYFSTSHAKDRHFYALRIFLESLMDLNVPWVYIYTFSGPYEPTITFLDLLATICSKCKELSCHGTRVGGSKSQLGLAVRTPNCQSKLQVLEITSSLFFTPLSIAFTLTTLQNAPLTKLRLTDTGLTITEWMSLLKDLHLKHLCILEVEALCPVHGLVKFLSRHELNTLVISSLASVTD</sequence>
<accession>A0A0C3DC60</accession>
<reference evidence="1 2" key="1">
    <citation type="submission" date="2014-04" db="EMBL/GenBank/DDBJ databases">
        <authorList>
            <consortium name="DOE Joint Genome Institute"/>
            <person name="Kuo A."/>
            <person name="Kohler A."/>
            <person name="Nagy L.G."/>
            <person name="Floudas D."/>
            <person name="Copeland A."/>
            <person name="Barry K.W."/>
            <person name="Cichocki N."/>
            <person name="Veneault-Fourrey C."/>
            <person name="LaButti K."/>
            <person name="Lindquist E.A."/>
            <person name="Lipzen A."/>
            <person name="Lundell T."/>
            <person name="Morin E."/>
            <person name="Murat C."/>
            <person name="Sun H."/>
            <person name="Tunlid A."/>
            <person name="Henrissat B."/>
            <person name="Grigoriev I.V."/>
            <person name="Hibbett D.S."/>
            <person name="Martin F."/>
            <person name="Nordberg H.P."/>
            <person name="Cantor M.N."/>
            <person name="Hua S.X."/>
        </authorList>
    </citation>
    <scope>NUCLEOTIDE SEQUENCE [LARGE SCALE GENOMIC DNA]</scope>
    <source>
        <strain evidence="1 2">Foug A</strain>
    </source>
</reference>
<evidence type="ECO:0000313" key="2">
    <source>
        <dbReference type="Proteomes" id="UP000053989"/>
    </source>
</evidence>
<organism evidence="1 2">
    <name type="scientific">Scleroderma citrinum Foug A</name>
    <dbReference type="NCBI Taxonomy" id="1036808"/>
    <lineage>
        <taxon>Eukaryota</taxon>
        <taxon>Fungi</taxon>
        <taxon>Dikarya</taxon>
        <taxon>Basidiomycota</taxon>
        <taxon>Agaricomycotina</taxon>
        <taxon>Agaricomycetes</taxon>
        <taxon>Agaricomycetidae</taxon>
        <taxon>Boletales</taxon>
        <taxon>Sclerodermatineae</taxon>
        <taxon>Sclerodermataceae</taxon>
        <taxon>Scleroderma</taxon>
    </lineage>
</organism>
<dbReference type="AlphaFoldDB" id="A0A0C3DC60"/>
<feature type="non-terminal residue" evidence="1">
    <location>
        <position position="1"/>
    </location>
</feature>
<gene>
    <name evidence="1" type="ORF">SCLCIDRAFT_128585</name>
</gene>
<evidence type="ECO:0008006" key="3">
    <source>
        <dbReference type="Google" id="ProtNLM"/>
    </source>
</evidence>
<dbReference type="InParanoid" id="A0A0C3DC60"/>